<dbReference type="HOGENOM" id="CLU_2193786_0_0_6"/>
<proteinExistence type="predicted"/>
<protein>
    <submittedName>
        <fullName evidence="2">Uncharacterized protein</fullName>
    </submittedName>
</protein>
<dbReference type="RefSeq" id="WP_041338558.1">
    <property type="nucleotide sequence ID" value="NZ_CP007151.1"/>
</dbReference>
<keyword evidence="3" id="KW-1185">Reference proteome</keyword>
<evidence type="ECO:0000313" key="2">
    <source>
        <dbReference type="EMBL" id="AHI29958.1"/>
    </source>
</evidence>
<accession>W5YU24</accession>
<dbReference type="KEGG" id="msx:AU14_02390"/>
<reference evidence="2 3" key="1">
    <citation type="journal article" date="2014" name="Genome Announc.">
        <title>Draft Genome Sequences of Marinobacter similis A3d10T and Marinobacter salarius R9SW1T.</title>
        <authorList>
            <person name="Ivanova E.P."/>
            <person name="Ng H.J."/>
            <person name="Webb H.K."/>
            <person name="Feng G."/>
            <person name="Oshima K."/>
            <person name="Hattori M."/>
            <person name="Ohkuma M."/>
            <person name="Sergeev A.F."/>
            <person name="Mikhailov V.V."/>
            <person name="Crawford R.J."/>
            <person name="Sawabe T."/>
        </authorList>
    </citation>
    <scope>NUCLEOTIDE SEQUENCE [LARGE SCALE GENOMIC DNA]</scope>
    <source>
        <strain evidence="2 3">A3d10</strain>
    </source>
</reference>
<evidence type="ECO:0000313" key="3">
    <source>
        <dbReference type="Proteomes" id="UP000061489"/>
    </source>
</evidence>
<evidence type="ECO:0000256" key="1">
    <source>
        <dbReference type="SAM" id="MobiDB-lite"/>
    </source>
</evidence>
<feature type="compositionally biased region" description="Low complexity" evidence="1">
    <location>
        <begin position="25"/>
        <end position="38"/>
    </location>
</feature>
<dbReference type="STRING" id="1420916.AU14_02390"/>
<feature type="compositionally biased region" description="Low complexity" evidence="1">
    <location>
        <begin position="65"/>
        <end position="80"/>
    </location>
</feature>
<feature type="compositionally biased region" description="Basic and acidic residues" evidence="1">
    <location>
        <begin position="81"/>
        <end position="93"/>
    </location>
</feature>
<sequence length="108" mass="11534">MPKAESAPQSVDKPAPSADIAKVKSPAPATAEPTSAETVAWMKQLPNEATASEKPEDTIENEPVAQAPKAEAPETATAETAQKEQPAKSENDRNIFGSLFHFLFGWMV</sequence>
<name>W5YU24_9GAMM</name>
<dbReference type="Proteomes" id="UP000061489">
    <property type="component" value="Chromosome"/>
</dbReference>
<gene>
    <name evidence="2" type="ORF">AU14_02390</name>
</gene>
<organism evidence="2 3">
    <name type="scientific">Marinobacter similis</name>
    <dbReference type="NCBI Taxonomy" id="1420916"/>
    <lineage>
        <taxon>Bacteria</taxon>
        <taxon>Pseudomonadati</taxon>
        <taxon>Pseudomonadota</taxon>
        <taxon>Gammaproteobacteria</taxon>
        <taxon>Pseudomonadales</taxon>
        <taxon>Marinobacteraceae</taxon>
        <taxon>Marinobacter</taxon>
    </lineage>
</organism>
<feature type="region of interest" description="Disordered" evidence="1">
    <location>
        <begin position="1"/>
        <end position="94"/>
    </location>
</feature>
<dbReference type="EMBL" id="CP007151">
    <property type="protein sequence ID" value="AHI29958.1"/>
    <property type="molecule type" value="Genomic_DNA"/>
</dbReference>
<dbReference type="AlphaFoldDB" id="W5YU24"/>